<dbReference type="PATRIC" id="fig|190650.5.peg.1821"/>
<accession>Q9A7C2</accession>
<dbReference type="KEGG" id="ccr:CC_1802"/>
<dbReference type="PANTHER" id="PTHR43656">
    <property type="entry name" value="BINDING OXIDOREDUCTASE, PUTATIVE (AFU_ORTHOLOGUE AFUA_2G08260)-RELATED"/>
    <property type="match status" value="1"/>
</dbReference>
<dbReference type="FunFam" id="3.20.20.70:FF:000262">
    <property type="entry name" value="NADH:flavin oxidoreductase"/>
    <property type="match status" value="1"/>
</dbReference>
<dbReference type="STRING" id="190650.CC_1802"/>
<dbReference type="InterPro" id="IPR051799">
    <property type="entry name" value="NADH_flavin_oxidoreductase"/>
</dbReference>
<dbReference type="HOGENOM" id="CLU_012153_0_1_5"/>
<dbReference type="Proteomes" id="UP000001816">
    <property type="component" value="Chromosome"/>
</dbReference>
<feature type="domain" description="NADH:flavin oxidoreductase/NADH oxidase N-terminal" evidence="3">
    <location>
        <begin position="68"/>
        <end position="414"/>
    </location>
</feature>
<dbReference type="EnsemblBacteria" id="AAK23778">
    <property type="protein sequence ID" value="AAK23778"/>
    <property type="gene ID" value="CC_1802"/>
</dbReference>
<dbReference type="AlphaFoldDB" id="Q9A7C2"/>
<dbReference type="PANTHER" id="PTHR43656:SF2">
    <property type="entry name" value="BINDING OXIDOREDUCTASE, PUTATIVE (AFU_ORTHOLOGUE AFUA_2G08260)-RELATED"/>
    <property type="match status" value="1"/>
</dbReference>
<dbReference type="GO" id="GO:0010181">
    <property type="term" value="F:FMN binding"/>
    <property type="evidence" value="ECO:0007669"/>
    <property type="project" value="InterPro"/>
</dbReference>
<dbReference type="Gene3D" id="3.20.20.70">
    <property type="entry name" value="Aldolase class I"/>
    <property type="match status" value="1"/>
</dbReference>
<dbReference type="InterPro" id="IPR013785">
    <property type="entry name" value="Aldolase_TIM"/>
</dbReference>
<name>Q9A7C2_CAUVC</name>
<protein>
    <submittedName>
        <fullName evidence="4">FMN oxidoreductase</fullName>
    </submittedName>
</protein>
<dbReference type="InterPro" id="IPR001155">
    <property type="entry name" value="OxRdtase_FMN_N"/>
</dbReference>
<gene>
    <name evidence="4" type="ordered locus">CC_1802</name>
</gene>
<evidence type="ECO:0000256" key="2">
    <source>
        <dbReference type="ARBA" id="ARBA00023002"/>
    </source>
</evidence>
<proteinExistence type="predicted"/>
<evidence type="ECO:0000313" key="4">
    <source>
        <dbReference type="EMBL" id="AAK23778.1"/>
    </source>
</evidence>
<evidence type="ECO:0000313" key="5">
    <source>
        <dbReference type="Proteomes" id="UP000001816"/>
    </source>
</evidence>
<dbReference type="EMBL" id="AE005673">
    <property type="protein sequence ID" value="AAK23778.1"/>
    <property type="molecule type" value="Genomic_DNA"/>
</dbReference>
<dbReference type="eggNOG" id="COG1902">
    <property type="taxonomic scope" value="Bacteria"/>
</dbReference>
<evidence type="ECO:0000256" key="1">
    <source>
        <dbReference type="ARBA" id="ARBA00022630"/>
    </source>
</evidence>
<dbReference type="CDD" id="cd04747">
    <property type="entry name" value="OYE_like_5_FMN"/>
    <property type="match status" value="1"/>
</dbReference>
<sequence length="430" mass="46038">MGRRDGRRAGPYERPINHVGDARGSIANFGARVDRPRLVVATSWLPARSATPRDAPFASGDSVVSTSSLFAPTTVAGLALRNRVVMSPMTRRFSPGGVPNQAVADYYRRRAEAGVGVIITEGVAVDHPAAVDHADIPNFHGPALDQWKTIAASVTSAGAAFIPQLWHIGGHRSLTADPPNASAPSLSPSGVYEPGKPFGTPATEVEIEAVIQAYAKGARDAAAIGASGVEIHGAHGYLIDQFFWAATNQRQDRYGGDMIERLRFATEVIKACREAVGPSFPIFFRYSQFKQVDYKARLCQSPDELAAFLQPLVDAGVDVFDCSQRRFWEPEFEGSPLNLAGWTKTLTGKPTMTVGSVGLDGDVVASLREGVDVIAASSLDKLDVMLDRGDFDLVGVGRALLADPHWVEKVRDGQTDGLAGFTRAALETLV</sequence>
<dbReference type="SMR" id="Q9A7C2"/>
<dbReference type="BioCyc" id="CAULO:CC1802-MONOMER"/>
<keyword evidence="2" id="KW-0560">Oxidoreductase</keyword>
<keyword evidence="5" id="KW-1185">Reference proteome</keyword>
<dbReference type="Pfam" id="PF00724">
    <property type="entry name" value="Oxidored_FMN"/>
    <property type="match status" value="1"/>
</dbReference>
<dbReference type="SUPFAM" id="SSF51395">
    <property type="entry name" value="FMN-linked oxidoreductases"/>
    <property type="match status" value="1"/>
</dbReference>
<evidence type="ECO:0000259" key="3">
    <source>
        <dbReference type="Pfam" id="PF00724"/>
    </source>
</evidence>
<reference evidence="4 5" key="1">
    <citation type="journal article" date="2001" name="Proc. Natl. Acad. Sci. U.S.A.">
        <title>Complete genome sequence of Caulobacter crescentus.</title>
        <authorList>
            <person name="Nierman W.C."/>
            <person name="Feldblyum T.V."/>
            <person name="Laub M.T."/>
            <person name="Paulsen I.T."/>
            <person name="Nelson K.E."/>
            <person name="Eisen J.A."/>
            <person name="Heidelberg J.F."/>
            <person name="Alley M.R."/>
            <person name="Ohta N."/>
            <person name="Maddock J.R."/>
            <person name="Potocka I."/>
            <person name="Nelson W.C."/>
            <person name="Newton A."/>
            <person name="Stephens C."/>
            <person name="Phadke N.D."/>
            <person name="Ely B."/>
            <person name="DeBoy R.T."/>
            <person name="Dodson R.J."/>
            <person name="Durkin A.S."/>
            <person name="Gwinn M.L."/>
            <person name="Haft D.H."/>
            <person name="Kolonay J.F."/>
            <person name="Smit J."/>
            <person name="Craven M.B."/>
            <person name="Khouri H."/>
            <person name="Shetty J."/>
            <person name="Berry K."/>
            <person name="Utterback T."/>
            <person name="Tran K."/>
            <person name="Wolf A."/>
            <person name="Vamathevan J."/>
            <person name="Ermolaeva M."/>
            <person name="White O."/>
            <person name="Salzberg S.L."/>
            <person name="Venter J.C."/>
            <person name="Shapiro L."/>
            <person name="Fraser C.M."/>
        </authorList>
    </citation>
    <scope>NUCLEOTIDE SEQUENCE [LARGE SCALE GENOMIC DNA]</scope>
    <source>
        <strain evidence="5">ATCC 19089 / CB15</strain>
    </source>
</reference>
<dbReference type="GO" id="GO:0016491">
    <property type="term" value="F:oxidoreductase activity"/>
    <property type="evidence" value="ECO:0007669"/>
    <property type="project" value="UniProtKB-KW"/>
</dbReference>
<dbReference type="PIR" id="F87472">
    <property type="entry name" value="F87472"/>
</dbReference>
<keyword evidence="1" id="KW-0285">Flavoprotein</keyword>
<organism evidence="4 5">
    <name type="scientific">Caulobacter vibrioides (strain ATCC 19089 / CIP 103742 / CB 15)</name>
    <name type="common">Caulobacter crescentus</name>
    <dbReference type="NCBI Taxonomy" id="190650"/>
    <lineage>
        <taxon>Bacteria</taxon>
        <taxon>Pseudomonadati</taxon>
        <taxon>Pseudomonadota</taxon>
        <taxon>Alphaproteobacteria</taxon>
        <taxon>Caulobacterales</taxon>
        <taxon>Caulobacteraceae</taxon>
        <taxon>Caulobacter</taxon>
    </lineage>
</organism>